<keyword evidence="2" id="KW-0998">Cell outer membrane</keyword>
<keyword evidence="2" id="KW-0812">Transmembrane</keyword>
<dbReference type="InterPro" id="IPR037066">
    <property type="entry name" value="Plug_dom_sf"/>
</dbReference>
<evidence type="ECO:0000313" key="5">
    <source>
        <dbReference type="Proteomes" id="UP000198901"/>
    </source>
</evidence>
<dbReference type="Pfam" id="PF07715">
    <property type="entry name" value="Plug"/>
    <property type="match status" value="1"/>
</dbReference>
<protein>
    <submittedName>
        <fullName evidence="4">TonB-dependent outer membrane receptor, SusC/RagA subfamily, signature region</fullName>
    </submittedName>
</protein>
<reference evidence="4 5" key="1">
    <citation type="submission" date="2016-10" db="EMBL/GenBank/DDBJ databases">
        <authorList>
            <person name="de Groot N.N."/>
        </authorList>
    </citation>
    <scope>NUCLEOTIDE SEQUENCE [LARGE SCALE GENOMIC DNA]</scope>
    <source>
        <strain evidence="4 5">DSM 21668</strain>
    </source>
</reference>
<dbReference type="STRING" id="563176.SAMN04488090_1828"/>
<sequence>MSAIRLLSVRIRILLPCLFLTAFVLLNEDPVSSSIAKLNKYIRALPPEKVYIHFDKSYYSAGETIWFKTYLFDGSTHDTDTLSQVVYVDFISNGKILAQKQLRPDEGTATGDWFLADTLKEGIYQIRAYTNWMRNFDEDFFFSKDIRVYHPDTKERQPTRISEQLDLTLFPEGGELVDEVECRVGVKAADQFGRGVDVEGFVLENEKDTVTAFKSEHLGLGRFQFVPHNGRSYTVVVSSKNSPMKRVPMPASKPKGQVLIVDNISNKDNIRVFVFNTATEESGKELSLVAQMRGQVVFAGKGSAAKKSFVANIPRTRMPADGILQITLFSPAGEPVAERLIFARNAGSQLKVAVKPSAATYAPREKVTLDLEVKDAAGKPVIGDFSLAVTDGGQVMAEPGTETLVSSLLMSSDLKGYIEQPGYYFDPENTNAFLHLDFLLMTQGWRRFTWQKVLREEIPEPQFLFERGLTLSGTVTRPNGRPLEKKEVNLTLMANEIGGQPVIDATQAEANGRFGFYNLILRDSVRVMVQAVAGKGDKNLKVTLDPGPRPAVRVTRIPFNPVEFNAEEFTRFMDRSADWLAIQRKMQLDKAKTLKEITVKAKKQEESDSRKIYGRADATVKFDQMMTSGAMSIFQVLQGRVAGVYITGSGMDYTVQIRGAVNFNGVVEPLFVLDGMPVDKALVATLPVADVDYVDILKGASAAIYGSRGAGGVISILTKRGGNSYDWSKEVIPGQVIAYRSGYIKVKEFYAPDYGSQAPENGRPDFRSTVYWNPSVRTDQNGKATVTFWNTDNRAMMRVQVEGTSGDGRVGAAGATYVVR</sequence>
<dbReference type="InterPro" id="IPR012910">
    <property type="entry name" value="Plug_dom"/>
</dbReference>
<accession>A0A1G9N2J3</accession>
<evidence type="ECO:0000256" key="2">
    <source>
        <dbReference type="PROSITE-ProRule" id="PRU01360"/>
    </source>
</evidence>
<dbReference type="AlphaFoldDB" id="A0A1G9N2J3"/>
<gene>
    <name evidence="4" type="ORF">SAMN04488090_1828</name>
</gene>
<keyword evidence="1" id="KW-0732">Signal</keyword>
<dbReference type="PANTHER" id="PTHR30069">
    <property type="entry name" value="TONB-DEPENDENT OUTER MEMBRANE RECEPTOR"/>
    <property type="match status" value="1"/>
</dbReference>
<dbReference type="GO" id="GO:0044718">
    <property type="term" value="P:siderophore transmembrane transport"/>
    <property type="evidence" value="ECO:0007669"/>
    <property type="project" value="TreeGrafter"/>
</dbReference>
<dbReference type="InterPro" id="IPR039426">
    <property type="entry name" value="TonB-dep_rcpt-like"/>
</dbReference>
<proteinExistence type="inferred from homology"/>
<dbReference type="OrthoDB" id="679547at2"/>
<dbReference type="EMBL" id="FNGS01000003">
    <property type="protein sequence ID" value="SDL80347.1"/>
    <property type="molecule type" value="Genomic_DNA"/>
</dbReference>
<evidence type="ECO:0000256" key="1">
    <source>
        <dbReference type="ARBA" id="ARBA00022729"/>
    </source>
</evidence>
<name>A0A1G9N2J3_9BACT</name>
<keyword evidence="5" id="KW-1185">Reference proteome</keyword>
<dbReference type="GO" id="GO:0009279">
    <property type="term" value="C:cell outer membrane"/>
    <property type="evidence" value="ECO:0007669"/>
    <property type="project" value="UniProtKB-SubCell"/>
</dbReference>
<dbReference type="GO" id="GO:0015344">
    <property type="term" value="F:siderophore uptake transmembrane transporter activity"/>
    <property type="evidence" value="ECO:0007669"/>
    <property type="project" value="TreeGrafter"/>
</dbReference>
<organism evidence="4 5">
    <name type="scientific">Siphonobacter aquaeclarae</name>
    <dbReference type="NCBI Taxonomy" id="563176"/>
    <lineage>
        <taxon>Bacteria</taxon>
        <taxon>Pseudomonadati</taxon>
        <taxon>Bacteroidota</taxon>
        <taxon>Cytophagia</taxon>
        <taxon>Cytophagales</taxon>
        <taxon>Cytophagaceae</taxon>
        <taxon>Siphonobacter</taxon>
    </lineage>
</organism>
<comment type="subcellular location">
    <subcellularLocation>
        <location evidence="2">Cell outer membrane</location>
        <topology evidence="2">Multi-pass membrane protein</topology>
    </subcellularLocation>
</comment>
<keyword evidence="2" id="KW-0813">Transport</keyword>
<evidence type="ECO:0000313" key="4">
    <source>
        <dbReference type="EMBL" id="SDL80347.1"/>
    </source>
</evidence>
<feature type="domain" description="TonB-dependent receptor plug" evidence="3">
    <location>
        <begin position="619"/>
        <end position="713"/>
    </location>
</feature>
<dbReference type="RefSeq" id="WP_093200698.1">
    <property type="nucleotide sequence ID" value="NZ_FNGS01000003.1"/>
</dbReference>
<dbReference type="Proteomes" id="UP000198901">
    <property type="component" value="Unassembled WGS sequence"/>
</dbReference>
<dbReference type="Gene3D" id="2.170.130.10">
    <property type="entry name" value="TonB-dependent receptor, plug domain"/>
    <property type="match status" value="1"/>
</dbReference>
<dbReference type="PROSITE" id="PS52016">
    <property type="entry name" value="TONB_DEPENDENT_REC_3"/>
    <property type="match status" value="1"/>
</dbReference>
<evidence type="ECO:0000259" key="3">
    <source>
        <dbReference type="Pfam" id="PF07715"/>
    </source>
</evidence>
<dbReference type="Gene3D" id="2.60.40.1930">
    <property type="match status" value="1"/>
</dbReference>
<comment type="similarity">
    <text evidence="2">Belongs to the TonB-dependent receptor family.</text>
</comment>
<keyword evidence="4" id="KW-0675">Receptor</keyword>
<dbReference type="PANTHER" id="PTHR30069:SF29">
    <property type="entry name" value="HEMOGLOBIN AND HEMOGLOBIN-HAPTOGLOBIN-BINDING PROTEIN 1-RELATED"/>
    <property type="match status" value="1"/>
</dbReference>
<keyword evidence="2" id="KW-1134">Transmembrane beta strand</keyword>
<dbReference type="SUPFAM" id="SSF56935">
    <property type="entry name" value="Porins"/>
    <property type="match status" value="1"/>
</dbReference>
<keyword evidence="2" id="KW-0472">Membrane</keyword>